<evidence type="ECO:0000313" key="2">
    <source>
        <dbReference type="Proteomes" id="UP000231134"/>
    </source>
</evidence>
<organism evidence="1 2">
    <name type="scientific">Hallerella succinigenes</name>
    <dbReference type="NCBI Taxonomy" id="1896222"/>
    <lineage>
        <taxon>Bacteria</taxon>
        <taxon>Pseudomonadati</taxon>
        <taxon>Fibrobacterota</taxon>
        <taxon>Fibrobacteria</taxon>
        <taxon>Fibrobacterales</taxon>
        <taxon>Fibrobacteraceae</taxon>
        <taxon>Hallerella</taxon>
    </lineage>
</organism>
<dbReference type="EMBL" id="PGEX01000001">
    <property type="protein sequence ID" value="PJJ40911.1"/>
    <property type="molecule type" value="Genomic_DNA"/>
</dbReference>
<proteinExistence type="predicted"/>
<dbReference type="Proteomes" id="UP000231134">
    <property type="component" value="Unassembled WGS sequence"/>
</dbReference>
<evidence type="ECO:0000313" key="1">
    <source>
        <dbReference type="EMBL" id="PJJ40911.1"/>
    </source>
</evidence>
<name>A0A2M9A5C9_9BACT</name>
<keyword evidence="2" id="KW-1185">Reference proteome</keyword>
<sequence length="210" mass="23387">MSNWTWLSGLASDLNVWEDELSVVDLDAEHTFISYAEEVPVLQDLYSLSAVKNADVLVGIDFSALVMLKNLENRPANQKWILLAPILDFCHGEDAWPQKQVLLMAKEVQKMPKVALQGILDLFGPSEEVNQDLWMETALKIKPESIAKGFEYLAEAKIEEPVSVPNCEVRFGKDDEWVTAPAVEAAKSLLNGAQVTVRPKVGHWPMSLIG</sequence>
<dbReference type="InterPro" id="IPR029058">
    <property type="entry name" value="AB_hydrolase_fold"/>
</dbReference>
<dbReference type="SUPFAM" id="SSF53474">
    <property type="entry name" value="alpha/beta-Hydrolases"/>
    <property type="match status" value="1"/>
</dbReference>
<protein>
    <recommendedName>
        <fullName evidence="3">Alpha/beta hydrolase</fullName>
    </recommendedName>
</protein>
<evidence type="ECO:0008006" key="3">
    <source>
        <dbReference type="Google" id="ProtNLM"/>
    </source>
</evidence>
<accession>A0A2M9A5C9</accession>
<dbReference type="Gene3D" id="3.40.50.1820">
    <property type="entry name" value="alpha/beta hydrolase"/>
    <property type="match status" value="1"/>
</dbReference>
<gene>
    <name evidence="1" type="ORF">BGX16_0863</name>
</gene>
<dbReference type="RefSeq" id="WP_100424942.1">
    <property type="nucleotide sequence ID" value="NZ_PGEX01000001.1"/>
</dbReference>
<reference evidence="1 2" key="1">
    <citation type="submission" date="2017-11" db="EMBL/GenBank/DDBJ databases">
        <title>Animal gut microbial communities from fecal samples from Wisconsin, USA.</title>
        <authorList>
            <person name="Neumann A."/>
        </authorList>
    </citation>
    <scope>NUCLEOTIDE SEQUENCE [LARGE SCALE GENOMIC DNA]</scope>
    <source>
        <strain evidence="1 2">UWS3</strain>
    </source>
</reference>
<dbReference type="AlphaFoldDB" id="A0A2M9A5C9"/>
<dbReference type="OrthoDB" id="9800690at2"/>
<comment type="caution">
    <text evidence="1">The sequence shown here is derived from an EMBL/GenBank/DDBJ whole genome shotgun (WGS) entry which is preliminary data.</text>
</comment>